<dbReference type="PANTHER" id="PTHR43766">
    <property type="entry name" value="TRYPTOPHAN--TRNA LIGASE, MITOCHONDRIAL"/>
    <property type="match status" value="1"/>
</dbReference>
<feature type="binding site" evidence="8">
    <location>
        <position position="189"/>
    </location>
    <ligand>
        <name>ATP</name>
        <dbReference type="ChEBI" id="CHEBI:30616"/>
    </ligand>
</feature>
<gene>
    <name evidence="8 10" type="primary">trpS</name>
    <name evidence="10" type="ORF">E0L93_01460</name>
</gene>
<accession>A0A4R1BSB5</accession>
<dbReference type="FunFam" id="1.10.240.10:FF:000002">
    <property type="entry name" value="Tryptophan--tRNA ligase"/>
    <property type="match status" value="1"/>
</dbReference>
<dbReference type="FunFam" id="3.40.50.620:FF:000082">
    <property type="entry name" value="MSW1p Mitochondrial tryptophanyl-tRNA synthetase"/>
    <property type="match status" value="1"/>
</dbReference>
<evidence type="ECO:0000256" key="3">
    <source>
        <dbReference type="ARBA" id="ARBA00022741"/>
    </source>
</evidence>
<dbReference type="Proteomes" id="UP000295244">
    <property type="component" value="Unassembled WGS sequence"/>
</dbReference>
<reference evidence="10 11" key="1">
    <citation type="submission" date="2019-03" db="EMBL/GenBank/DDBJ databases">
        <title>Whole genome sequence of a novel Rubrobacter taiwanensis strain, isolated from Yellowstone National Park.</title>
        <authorList>
            <person name="Freed S."/>
            <person name="Ramaley R.F."/>
            <person name="Kyndt J.A."/>
        </authorList>
    </citation>
    <scope>NUCLEOTIDE SEQUENCE [LARGE SCALE GENOMIC DNA]</scope>
    <source>
        <strain evidence="10 11">Yellowstone</strain>
    </source>
</reference>
<evidence type="ECO:0000256" key="7">
    <source>
        <dbReference type="ARBA" id="ARBA00049929"/>
    </source>
</evidence>
<feature type="binding site" evidence="8">
    <location>
        <position position="138"/>
    </location>
    <ligand>
        <name>L-tryptophan</name>
        <dbReference type="ChEBI" id="CHEBI:57912"/>
    </ligand>
</feature>
<dbReference type="OrthoDB" id="9801042at2"/>
<feature type="short sequence motif" description="'HIGH' region" evidence="8">
    <location>
        <begin position="14"/>
        <end position="22"/>
    </location>
</feature>
<dbReference type="HAMAP" id="MF_00140_B">
    <property type="entry name" value="Trp_tRNA_synth_B"/>
    <property type="match status" value="1"/>
</dbReference>
<dbReference type="InterPro" id="IPR014729">
    <property type="entry name" value="Rossmann-like_a/b/a_fold"/>
</dbReference>
<evidence type="ECO:0000313" key="11">
    <source>
        <dbReference type="Proteomes" id="UP000295244"/>
    </source>
</evidence>
<evidence type="ECO:0000256" key="5">
    <source>
        <dbReference type="ARBA" id="ARBA00022917"/>
    </source>
</evidence>
<dbReference type="InterPro" id="IPR002306">
    <property type="entry name" value="Trp-tRNA-ligase"/>
</dbReference>
<feature type="short sequence motif" description="'KMSKS' region" evidence="8">
    <location>
        <begin position="198"/>
        <end position="202"/>
    </location>
</feature>
<sequence>MADERKRVFSGIQPSGNLHLGNYLGALKNWVAIQEDYENYFCIVDLHALTVPQDPKVLREKIREVAAIYLAVGLDPEHCTIFRQSRVSEHTELAWLLNCIARFGELSRMTQFKDKSRKEGAESASVGLFDYPVLQAADILLYNAHLVPVGEDQRQHLELTRTLARRFNHLYGETFVVPEIMILETGARVMALDEPEEKMSKSSPRPASYVAILDEPDVIRRKIRRAVTDSGTEIVAAPEKPAITNLLQIYAAMTERKIPDIEAEYAGRGYGDFKKDLAEIVVEGLAPVRERALELLENPAELDELLESGAGRAREAARPNLHTAWARMGLD</sequence>
<protein>
    <recommendedName>
        <fullName evidence="8">Tryptophan--tRNA ligase</fullName>
        <ecNumber evidence="8">6.1.1.2</ecNumber>
    </recommendedName>
    <alternativeName>
        <fullName evidence="8">Tryptophanyl-tRNA synthetase</fullName>
        <shortName evidence="8">TrpRS</shortName>
    </alternativeName>
</protein>
<dbReference type="Pfam" id="PF00579">
    <property type="entry name" value="tRNA-synt_1b"/>
    <property type="match status" value="1"/>
</dbReference>
<dbReference type="Gene3D" id="1.10.240.10">
    <property type="entry name" value="Tyrosyl-Transfer RNA Synthetase"/>
    <property type="match status" value="1"/>
</dbReference>
<name>A0A4R1BSB5_9ACTN</name>
<dbReference type="PROSITE" id="PS00178">
    <property type="entry name" value="AA_TRNA_LIGASE_I"/>
    <property type="match status" value="1"/>
</dbReference>
<dbReference type="CDD" id="cd00806">
    <property type="entry name" value="TrpRS_core"/>
    <property type="match status" value="1"/>
</dbReference>
<proteinExistence type="inferred from homology"/>
<dbReference type="InterPro" id="IPR001412">
    <property type="entry name" value="aa-tRNA-synth_I_CS"/>
</dbReference>
<keyword evidence="5 8" id="KW-0648">Protein biosynthesis</keyword>
<dbReference type="InterPro" id="IPR050203">
    <property type="entry name" value="Trp-tRNA_synthetase"/>
</dbReference>
<dbReference type="GO" id="GO:0005829">
    <property type="term" value="C:cytosol"/>
    <property type="evidence" value="ECO:0007669"/>
    <property type="project" value="TreeGrafter"/>
</dbReference>
<feature type="binding site" evidence="8">
    <location>
        <begin position="150"/>
        <end position="152"/>
    </location>
    <ligand>
        <name>ATP</name>
        <dbReference type="ChEBI" id="CHEBI:30616"/>
    </ligand>
</feature>
<comment type="subcellular location">
    <subcellularLocation>
        <location evidence="8">Cytoplasm</location>
    </subcellularLocation>
</comment>
<dbReference type="SUPFAM" id="SSF52374">
    <property type="entry name" value="Nucleotidylyl transferase"/>
    <property type="match status" value="1"/>
</dbReference>
<dbReference type="InterPro" id="IPR024109">
    <property type="entry name" value="Trp-tRNA-ligase_bac-type"/>
</dbReference>
<evidence type="ECO:0000256" key="6">
    <source>
        <dbReference type="ARBA" id="ARBA00023146"/>
    </source>
</evidence>
<evidence type="ECO:0000256" key="2">
    <source>
        <dbReference type="ARBA" id="ARBA00022598"/>
    </source>
</evidence>
<comment type="function">
    <text evidence="8">Catalyzes the attachment of tryptophan to tRNA(Trp).</text>
</comment>
<feature type="binding site" evidence="8">
    <location>
        <begin position="198"/>
        <end position="202"/>
    </location>
    <ligand>
        <name>ATP</name>
        <dbReference type="ChEBI" id="CHEBI:30616"/>
    </ligand>
</feature>
<keyword evidence="4 8" id="KW-0067">ATP-binding</keyword>
<dbReference type="NCBIfam" id="TIGR00233">
    <property type="entry name" value="trpS"/>
    <property type="match status" value="1"/>
</dbReference>
<dbReference type="InterPro" id="IPR002305">
    <property type="entry name" value="aa-tRNA-synth_Ic"/>
</dbReference>
<keyword evidence="6 8" id="KW-0030">Aminoacyl-tRNA synthetase</keyword>
<organism evidence="10 11">
    <name type="scientific">Rubrobacter taiwanensis</name>
    <dbReference type="NCBI Taxonomy" id="185139"/>
    <lineage>
        <taxon>Bacteria</taxon>
        <taxon>Bacillati</taxon>
        <taxon>Actinomycetota</taxon>
        <taxon>Rubrobacteria</taxon>
        <taxon>Rubrobacterales</taxon>
        <taxon>Rubrobacteraceae</taxon>
        <taxon>Rubrobacter</taxon>
    </lineage>
</organism>
<keyword evidence="2 8" id="KW-0436">Ligase</keyword>
<dbReference type="RefSeq" id="WP_132687491.1">
    <property type="nucleotide sequence ID" value="NZ_SKBU01000003.1"/>
</dbReference>
<comment type="subunit">
    <text evidence="8">Homodimer.</text>
</comment>
<evidence type="ECO:0000256" key="8">
    <source>
        <dbReference type="HAMAP-Rule" id="MF_00140"/>
    </source>
</evidence>
<evidence type="ECO:0000256" key="1">
    <source>
        <dbReference type="ARBA" id="ARBA00005594"/>
    </source>
</evidence>
<feature type="binding site" evidence="8">
    <location>
        <begin position="21"/>
        <end position="22"/>
    </location>
    <ligand>
        <name>ATP</name>
        <dbReference type="ChEBI" id="CHEBI:30616"/>
    </ligand>
</feature>
<comment type="catalytic activity">
    <reaction evidence="7 8">
        <text>tRNA(Trp) + L-tryptophan + ATP = L-tryptophyl-tRNA(Trp) + AMP + diphosphate + H(+)</text>
        <dbReference type="Rhea" id="RHEA:24080"/>
        <dbReference type="Rhea" id="RHEA-COMP:9671"/>
        <dbReference type="Rhea" id="RHEA-COMP:9705"/>
        <dbReference type="ChEBI" id="CHEBI:15378"/>
        <dbReference type="ChEBI" id="CHEBI:30616"/>
        <dbReference type="ChEBI" id="CHEBI:33019"/>
        <dbReference type="ChEBI" id="CHEBI:57912"/>
        <dbReference type="ChEBI" id="CHEBI:78442"/>
        <dbReference type="ChEBI" id="CHEBI:78535"/>
        <dbReference type="ChEBI" id="CHEBI:456215"/>
        <dbReference type="EC" id="6.1.1.2"/>
    </reaction>
</comment>
<evidence type="ECO:0000313" key="10">
    <source>
        <dbReference type="EMBL" id="TCJ20518.1"/>
    </source>
</evidence>
<comment type="caution">
    <text evidence="10">The sequence shown here is derived from an EMBL/GenBank/DDBJ whole genome shotgun (WGS) entry which is preliminary data.</text>
</comment>
<evidence type="ECO:0000256" key="4">
    <source>
        <dbReference type="ARBA" id="ARBA00022840"/>
    </source>
</evidence>
<keyword evidence="3 8" id="KW-0547">Nucleotide-binding</keyword>
<dbReference type="PANTHER" id="PTHR43766:SF1">
    <property type="entry name" value="TRYPTOPHAN--TRNA LIGASE, MITOCHONDRIAL"/>
    <property type="match status" value="1"/>
</dbReference>
<keyword evidence="11" id="KW-1185">Reference proteome</keyword>
<dbReference type="AlphaFoldDB" id="A0A4R1BSB5"/>
<dbReference type="EMBL" id="SKBU01000003">
    <property type="protein sequence ID" value="TCJ20518.1"/>
    <property type="molecule type" value="Genomic_DNA"/>
</dbReference>
<dbReference type="Gene3D" id="3.40.50.620">
    <property type="entry name" value="HUPs"/>
    <property type="match status" value="1"/>
</dbReference>
<dbReference type="EC" id="6.1.1.2" evidence="8"/>
<dbReference type="GO" id="GO:0005524">
    <property type="term" value="F:ATP binding"/>
    <property type="evidence" value="ECO:0007669"/>
    <property type="project" value="UniProtKB-UniRule"/>
</dbReference>
<dbReference type="GO" id="GO:0004830">
    <property type="term" value="F:tryptophan-tRNA ligase activity"/>
    <property type="evidence" value="ECO:0007669"/>
    <property type="project" value="UniProtKB-UniRule"/>
</dbReference>
<comment type="similarity">
    <text evidence="1 8 9">Belongs to the class-I aminoacyl-tRNA synthetase family.</text>
</comment>
<evidence type="ECO:0000256" key="9">
    <source>
        <dbReference type="RuleBase" id="RU363036"/>
    </source>
</evidence>
<dbReference type="PRINTS" id="PR01039">
    <property type="entry name" value="TRNASYNTHTRP"/>
</dbReference>
<dbReference type="GO" id="GO:0006436">
    <property type="term" value="P:tryptophanyl-tRNA aminoacylation"/>
    <property type="evidence" value="ECO:0007669"/>
    <property type="project" value="UniProtKB-UniRule"/>
</dbReference>
<feature type="binding site" evidence="8">
    <location>
        <begin position="13"/>
        <end position="15"/>
    </location>
    <ligand>
        <name>ATP</name>
        <dbReference type="ChEBI" id="CHEBI:30616"/>
    </ligand>
</feature>
<keyword evidence="8" id="KW-0963">Cytoplasm</keyword>